<feature type="compositionally biased region" description="Low complexity" evidence="1">
    <location>
        <begin position="154"/>
        <end position="163"/>
    </location>
</feature>
<dbReference type="Gene3D" id="3.10.560.10">
    <property type="entry name" value="Outer membrane lipoprotein wza domain like"/>
    <property type="match status" value="1"/>
</dbReference>
<reference evidence="4 5" key="1">
    <citation type="submission" date="2014-05" db="EMBL/GenBank/DDBJ databases">
        <title>Cellulosimicrobium funkei U11 genome.</title>
        <authorList>
            <person name="Hu C."/>
            <person name="Gong Y."/>
            <person name="Wan W."/>
            <person name="Jiang M."/>
        </authorList>
    </citation>
    <scope>NUCLEOTIDE SEQUENCE [LARGE SCALE GENOMIC DNA]</scope>
    <source>
        <strain evidence="4 5">U11</strain>
    </source>
</reference>
<dbReference type="PATRIC" id="fig|264251.5.peg.2276"/>
<keyword evidence="5" id="KW-1185">Reference proteome</keyword>
<evidence type="ECO:0000313" key="5">
    <source>
        <dbReference type="Proteomes" id="UP000035265"/>
    </source>
</evidence>
<keyword evidence="2" id="KW-0472">Membrane</keyword>
<feature type="compositionally biased region" description="Low complexity" evidence="1">
    <location>
        <begin position="127"/>
        <end position="137"/>
    </location>
</feature>
<keyword evidence="2" id="KW-0812">Transmembrane</keyword>
<protein>
    <recommendedName>
        <fullName evidence="3">Helix-hairpin-helix DNA-binding motif class 1 domain-containing protein</fullName>
    </recommendedName>
</protein>
<organism evidence="4 5">
    <name type="scientific">Cellulosimicrobium funkei</name>
    <dbReference type="NCBI Taxonomy" id="264251"/>
    <lineage>
        <taxon>Bacteria</taxon>
        <taxon>Bacillati</taxon>
        <taxon>Actinomycetota</taxon>
        <taxon>Actinomycetes</taxon>
        <taxon>Micrococcales</taxon>
        <taxon>Promicromonosporaceae</taxon>
        <taxon>Cellulosimicrobium</taxon>
    </lineage>
</organism>
<proteinExistence type="predicted"/>
<dbReference type="InterPro" id="IPR003583">
    <property type="entry name" value="Hlx-hairpin-Hlx_DNA-bd_motif"/>
</dbReference>
<dbReference type="RefSeq" id="WP_231581807.1">
    <property type="nucleotide sequence ID" value="NZ_JNBQ01000012.1"/>
</dbReference>
<dbReference type="GO" id="GO:0015628">
    <property type="term" value="P:protein secretion by the type II secretion system"/>
    <property type="evidence" value="ECO:0007669"/>
    <property type="project" value="TreeGrafter"/>
</dbReference>
<feature type="region of interest" description="Disordered" evidence="1">
    <location>
        <begin position="1"/>
        <end position="34"/>
    </location>
</feature>
<name>A0A0H2L346_9MICO</name>
<feature type="region of interest" description="Disordered" evidence="1">
    <location>
        <begin position="117"/>
        <end position="163"/>
    </location>
</feature>
<evidence type="ECO:0000256" key="2">
    <source>
        <dbReference type="SAM" id="Phobius"/>
    </source>
</evidence>
<gene>
    <name evidence="4" type="ORF">FB00_11175</name>
</gene>
<feature type="transmembrane region" description="Helical" evidence="2">
    <location>
        <begin position="82"/>
        <end position="99"/>
    </location>
</feature>
<feature type="domain" description="Helix-hairpin-helix DNA-binding motif class 1" evidence="3">
    <location>
        <begin position="255"/>
        <end position="274"/>
    </location>
</feature>
<evidence type="ECO:0000256" key="1">
    <source>
        <dbReference type="SAM" id="MobiDB-lite"/>
    </source>
</evidence>
<dbReference type="SMART" id="SM00278">
    <property type="entry name" value="HhH1"/>
    <property type="match status" value="2"/>
</dbReference>
<sequence length="307" mass="29542">MDESKGVDRAGEAGTDDAGTEDSGLAGRASPGDVAVDRLRSRAARTAATAYTATYGHPTSHAGFAGLGEEGRRRWALRPRTAVVALVVVLLLAAGVVLLRSPAGGVTAVAPIDATPAGGPATEPDGESAALAGADATTGGGTAERAAAGGGGESAESGAEGAPSGGVVVHVVGQVAAPGLVTVAADARVADALEAAGGATAEADLAALNLARTVTDGEQIVVPRPGEAVPAAGPAAPAAGTTAGGAVDLNAADATALDALPGIGPVLAERIVAWRDENGPFTTVDELGEVSGIGPAVLADVRDLVRV</sequence>
<feature type="compositionally biased region" description="Basic and acidic residues" evidence="1">
    <location>
        <begin position="1"/>
        <end position="11"/>
    </location>
</feature>
<dbReference type="PANTHER" id="PTHR21180">
    <property type="entry name" value="ENDONUCLEASE/EXONUCLEASE/PHOSPHATASE FAMILY DOMAIN-CONTAINING PROTEIN 1"/>
    <property type="match status" value="1"/>
</dbReference>
<accession>A0A0H2L346</accession>
<dbReference type="AlphaFoldDB" id="A0A0H2L346"/>
<keyword evidence="2" id="KW-1133">Transmembrane helix</keyword>
<dbReference type="Pfam" id="PF12836">
    <property type="entry name" value="HHH_3"/>
    <property type="match status" value="1"/>
</dbReference>
<feature type="compositionally biased region" description="Gly residues" evidence="1">
    <location>
        <begin position="138"/>
        <end position="153"/>
    </location>
</feature>
<evidence type="ECO:0000259" key="3">
    <source>
        <dbReference type="SMART" id="SM00278"/>
    </source>
</evidence>
<dbReference type="GO" id="GO:0015627">
    <property type="term" value="C:type II protein secretion system complex"/>
    <property type="evidence" value="ECO:0007669"/>
    <property type="project" value="TreeGrafter"/>
</dbReference>
<dbReference type="Gene3D" id="1.10.150.320">
    <property type="entry name" value="Photosystem II 12 kDa extrinsic protein"/>
    <property type="match status" value="1"/>
</dbReference>
<comment type="caution">
    <text evidence="4">The sequence shown here is derived from an EMBL/GenBank/DDBJ whole genome shotgun (WGS) entry which is preliminary data.</text>
</comment>
<dbReference type="InterPro" id="IPR019554">
    <property type="entry name" value="Soluble_ligand-bd"/>
</dbReference>
<dbReference type="GO" id="GO:0006281">
    <property type="term" value="P:DNA repair"/>
    <property type="evidence" value="ECO:0007669"/>
    <property type="project" value="InterPro"/>
</dbReference>
<evidence type="ECO:0000313" key="4">
    <source>
        <dbReference type="EMBL" id="KLN34562.1"/>
    </source>
</evidence>
<dbReference type="InterPro" id="IPR051675">
    <property type="entry name" value="Endo/Exo/Phosphatase_dom_1"/>
</dbReference>
<dbReference type="GO" id="GO:0003677">
    <property type="term" value="F:DNA binding"/>
    <property type="evidence" value="ECO:0007669"/>
    <property type="project" value="InterPro"/>
</dbReference>
<dbReference type="Proteomes" id="UP000035265">
    <property type="component" value="Unassembled WGS sequence"/>
</dbReference>
<dbReference type="InterPro" id="IPR010994">
    <property type="entry name" value="RuvA_2-like"/>
</dbReference>
<dbReference type="SUPFAM" id="SSF47781">
    <property type="entry name" value="RuvA domain 2-like"/>
    <property type="match status" value="1"/>
</dbReference>
<dbReference type="PANTHER" id="PTHR21180:SF32">
    <property type="entry name" value="ENDONUCLEASE_EXONUCLEASE_PHOSPHATASE FAMILY DOMAIN-CONTAINING PROTEIN 1"/>
    <property type="match status" value="1"/>
</dbReference>
<dbReference type="Pfam" id="PF10531">
    <property type="entry name" value="SLBB"/>
    <property type="match status" value="1"/>
</dbReference>
<dbReference type="STRING" id="264251.FB00_11175"/>
<dbReference type="EMBL" id="JNBQ01000012">
    <property type="protein sequence ID" value="KLN34562.1"/>
    <property type="molecule type" value="Genomic_DNA"/>
</dbReference>
<feature type="domain" description="Helix-hairpin-helix DNA-binding motif class 1" evidence="3">
    <location>
        <begin position="285"/>
        <end position="304"/>
    </location>
</feature>